<keyword evidence="2" id="KW-0238">DNA-binding</keyword>
<dbReference type="PANTHER" id="PTHR46621:SF1">
    <property type="entry name" value="SNRNA-ACTIVATING PROTEIN COMPLEX SUBUNIT 4"/>
    <property type="match status" value="1"/>
</dbReference>
<dbReference type="Pfam" id="PF13921">
    <property type="entry name" value="Myb_DNA-bind_6"/>
    <property type="match status" value="1"/>
</dbReference>
<evidence type="ECO:0000256" key="1">
    <source>
        <dbReference type="ARBA" id="ARBA00023015"/>
    </source>
</evidence>
<dbReference type="InterPro" id="IPR001005">
    <property type="entry name" value="SANT/Myb"/>
</dbReference>
<feature type="domain" description="Myb-like" evidence="5">
    <location>
        <begin position="1"/>
        <end position="34"/>
    </location>
</feature>
<dbReference type="SMART" id="SM00717">
    <property type="entry name" value="SANT"/>
    <property type="match status" value="3"/>
</dbReference>
<evidence type="ECO:0000256" key="3">
    <source>
        <dbReference type="ARBA" id="ARBA00023163"/>
    </source>
</evidence>
<organism evidence="7 8">
    <name type="scientific">Paramecium sonneborni</name>
    <dbReference type="NCBI Taxonomy" id="65129"/>
    <lineage>
        <taxon>Eukaryota</taxon>
        <taxon>Sar</taxon>
        <taxon>Alveolata</taxon>
        <taxon>Ciliophora</taxon>
        <taxon>Intramacronucleata</taxon>
        <taxon>Oligohymenophorea</taxon>
        <taxon>Peniculida</taxon>
        <taxon>Parameciidae</taxon>
        <taxon>Paramecium</taxon>
    </lineage>
</organism>
<dbReference type="OrthoDB" id="2143914at2759"/>
<dbReference type="PANTHER" id="PTHR46621">
    <property type="entry name" value="SNRNA-ACTIVATING PROTEIN COMPLEX SUBUNIT 4"/>
    <property type="match status" value="1"/>
</dbReference>
<evidence type="ECO:0000256" key="2">
    <source>
        <dbReference type="ARBA" id="ARBA00023125"/>
    </source>
</evidence>
<evidence type="ECO:0000313" key="7">
    <source>
        <dbReference type="EMBL" id="CAD8072081.1"/>
    </source>
</evidence>
<accession>A0A8S1M2H0</accession>
<comment type="caution">
    <text evidence="7">The sequence shown here is derived from an EMBL/GenBank/DDBJ whole genome shotgun (WGS) entry which is preliminary data.</text>
</comment>
<dbReference type="EMBL" id="CAJJDN010000028">
    <property type="protein sequence ID" value="CAD8072081.1"/>
    <property type="molecule type" value="Genomic_DNA"/>
</dbReference>
<name>A0A8S1M2H0_9CILI</name>
<dbReference type="CDD" id="cd00167">
    <property type="entry name" value="SANT"/>
    <property type="match status" value="3"/>
</dbReference>
<dbReference type="InterPro" id="IPR051575">
    <property type="entry name" value="Myb-like_DNA-bd"/>
</dbReference>
<dbReference type="Proteomes" id="UP000692954">
    <property type="component" value="Unassembled WGS sequence"/>
</dbReference>
<feature type="domain" description="HTH myb-type" evidence="6">
    <location>
        <begin position="1"/>
        <end position="38"/>
    </location>
</feature>
<gene>
    <name evidence="7" type="ORF">PSON_ATCC_30995.1.T0280412</name>
</gene>
<dbReference type="GO" id="GO:0042796">
    <property type="term" value="P:snRNA transcription by RNA polymerase III"/>
    <property type="evidence" value="ECO:0007669"/>
    <property type="project" value="TreeGrafter"/>
</dbReference>
<evidence type="ECO:0000259" key="5">
    <source>
        <dbReference type="PROSITE" id="PS50090"/>
    </source>
</evidence>
<evidence type="ECO:0000313" key="8">
    <source>
        <dbReference type="Proteomes" id="UP000692954"/>
    </source>
</evidence>
<feature type="domain" description="HTH myb-type" evidence="6">
    <location>
        <begin position="41"/>
        <end position="75"/>
    </location>
</feature>
<feature type="domain" description="Myb-like" evidence="5">
    <location>
        <begin position="41"/>
        <end position="83"/>
    </location>
</feature>
<protein>
    <recommendedName>
        <fullName evidence="9">Myb-like DNA-binding domain-containing protein</fullName>
    </recommendedName>
</protein>
<keyword evidence="3" id="KW-0804">Transcription</keyword>
<keyword evidence="8" id="KW-1185">Reference proteome</keyword>
<reference evidence="7" key="1">
    <citation type="submission" date="2021-01" db="EMBL/GenBank/DDBJ databases">
        <authorList>
            <consortium name="Genoscope - CEA"/>
            <person name="William W."/>
        </authorList>
    </citation>
    <scope>NUCLEOTIDE SEQUENCE</scope>
</reference>
<sequence>MDAYNIFESQWKKISEAIPGKTEFQCIQRWEMLQNEQLTIWTREEDEQLIQLVLKYGEDWKQLALIMKNKIQTQIETRFIDLNIIFNSQPWNEEEEDNKLLDLFDQYGTKWNQIAKLMKDRSVKKFDLIFRKQSIKFQIIK</sequence>
<keyword evidence="4" id="KW-0539">Nucleus</keyword>
<dbReference type="GO" id="GO:0019185">
    <property type="term" value="C:snRNA-activating protein complex"/>
    <property type="evidence" value="ECO:0007669"/>
    <property type="project" value="TreeGrafter"/>
</dbReference>
<dbReference type="GO" id="GO:0001006">
    <property type="term" value="F:RNA polymerase III type 3 promoter sequence-specific DNA binding"/>
    <property type="evidence" value="ECO:0007669"/>
    <property type="project" value="TreeGrafter"/>
</dbReference>
<evidence type="ECO:0000259" key="6">
    <source>
        <dbReference type="PROSITE" id="PS51294"/>
    </source>
</evidence>
<dbReference type="PROSITE" id="PS50090">
    <property type="entry name" value="MYB_LIKE"/>
    <property type="match status" value="2"/>
</dbReference>
<dbReference type="AlphaFoldDB" id="A0A8S1M2H0"/>
<dbReference type="GO" id="GO:0000978">
    <property type="term" value="F:RNA polymerase II cis-regulatory region sequence-specific DNA binding"/>
    <property type="evidence" value="ECO:0007669"/>
    <property type="project" value="TreeGrafter"/>
</dbReference>
<dbReference type="Pfam" id="PF00249">
    <property type="entry name" value="Myb_DNA-binding"/>
    <property type="match status" value="1"/>
</dbReference>
<keyword evidence="1" id="KW-0805">Transcription regulation</keyword>
<evidence type="ECO:0008006" key="9">
    <source>
        <dbReference type="Google" id="ProtNLM"/>
    </source>
</evidence>
<evidence type="ECO:0000256" key="4">
    <source>
        <dbReference type="ARBA" id="ARBA00023242"/>
    </source>
</evidence>
<dbReference type="GO" id="GO:0042795">
    <property type="term" value="P:snRNA transcription by RNA polymerase II"/>
    <property type="evidence" value="ECO:0007669"/>
    <property type="project" value="TreeGrafter"/>
</dbReference>
<dbReference type="PROSITE" id="PS51294">
    <property type="entry name" value="HTH_MYB"/>
    <property type="match status" value="2"/>
</dbReference>
<proteinExistence type="predicted"/>
<dbReference type="InterPro" id="IPR017930">
    <property type="entry name" value="Myb_dom"/>
</dbReference>